<dbReference type="Proteomes" id="UP001386955">
    <property type="component" value="Unassembled WGS sequence"/>
</dbReference>
<reference evidence="1 2" key="1">
    <citation type="submission" date="2024-01" db="EMBL/GenBank/DDBJ databases">
        <title>The genomes of 5 underutilized Papilionoideae crops provide insights into root nodulation and disease resistanc.</title>
        <authorList>
            <person name="Jiang F."/>
        </authorList>
    </citation>
    <scope>NUCLEOTIDE SEQUENCE [LARGE SCALE GENOMIC DNA]</scope>
    <source>
        <strain evidence="1">DUOXIRENSHENG_FW03</strain>
        <tissue evidence="1">Leaves</tissue>
    </source>
</reference>
<organism evidence="1 2">
    <name type="scientific">Psophocarpus tetragonolobus</name>
    <name type="common">Winged bean</name>
    <name type="synonym">Dolichos tetragonolobus</name>
    <dbReference type="NCBI Taxonomy" id="3891"/>
    <lineage>
        <taxon>Eukaryota</taxon>
        <taxon>Viridiplantae</taxon>
        <taxon>Streptophyta</taxon>
        <taxon>Embryophyta</taxon>
        <taxon>Tracheophyta</taxon>
        <taxon>Spermatophyta</taxon>
        <taxon>Magnoliopsida</taxon>
        <taxon>eudicotyledons</taxon>
        <taxon>Gunneridae</taxon>
        <taxon>Pentapetalae</taxon>
        <taxon>rosids</taxon>
        <taxon>fabids</taxon>
        <taxon>Fabales</taxon>
        <taxon>Fabaceae</taxon>
        <taxon>Papilionoideae</taxon>
        <taxon>50 kb inversion clade</taxon>
        <taxon>NPAAA clade</taxon>
        <taxon>indigoferoid/millettioid clade</taxon>
        <taxon>Phaseoleae</taxon>
        <taxon>Psophocarpus</taxon>
    </lineage>
</organism>
<keyword evidence="2" id="KW-1185">Reference proteome</keyword>
<name>A0AAN9NW97_PSOTE</name>
<evidence type="ECO:0000313" key="1">
    <source>
        <dbReference type="EMBL" id="KAK7380550.1"/>
    </source>
</evidence>
<dbReference type="EMBL" id="JAYMYS010000009">
    <property type="protein sequence ID" value="KAK7380550.1"/>
    <property type="molecule type" value="Genomic_DNA"/>
</dbReference>
<dbReference type="AlphaFoldDB" id="A0AAN9NW97"/>
<sequence length="118" mass="13264">MPSSSPMSPSSKIELPLSDPLCLDVVYVVLPFQWARSLISPLAQLSTPPHYVQFQAHHFSLHFPYLYSHSDILGLQTAFLSSFHSTIQCGHTENLEKENVVNCPLFPFPWLQPCPLDG</sequence>
<proteinExistence type="predicted"/>
<gene>
    <name evidence="1" type="ORF">VNO78_33063</name>
</gene>
<accession>A0AAN9NW97</accession>
<protein>
    <submittedName>
        <fullName evidence="1">Uncharacterized protein</fullName>
    </submittedName>
</protein>
<comment type="caution">
    <text evidence="1">The sequence shown here is derived from an EMBL/GenBank/DDBJ whole genome shotgun (WGS) entry which is preliminary data.</text>
</comment>
<evidence type="ECO:0000313" key="2">
    <source>
        <dbReference type="Proteomes" id="UP001386955"/>
    </source>
</evidence>